<dbReference type="RefSeq" id="WP_066340268.1">
    <property type="nucleotide sequence ID" value="NZ_CP016503.1"/>
</dbReference>
<gene>
    <name evidence="6" type="primary">ruvA</name>
    <name evidence="8" type="ORF">BBW65_04405</name>
</gene>
<feature type="domain" description="Helix-hairpin-helix DNA-binding motif class 1" evidence="7">
    <location>
        <begin position="72"/>
        <end position="91"/>
    </location>
</feature>
<dbReference type="GO" id="GO:0009378">
    <property type="term" value="F:four-way junction helicase activity"/>
    <property type="evidence" value="ECO:0007669"/>
    <property type="project" value="InterPro"/>
</dbReference>
<keyword evidence="8" id="KW-0067">ATP-binding</keyword>
<organism evidence="8 9">
    <name type="scientific">Helicobacter enhydrae</name>
    <dbReference type="NCBI Taxonomy" id="222136"/>
    <lineage>
        <taxon>Bacteria</taxon>
        <taxon>Pseudomonadati</taxon>
        <taxon>Campylobacterota</taxon>
        <taxon>Epsilonproteobacteria</taxon>
        <taxon>Campylobacterales</taxon>
        <taxon>Helicobacteraceae</taxon>
        <taxon>Helicobacter</taxon>
    </lineage>
</organism>
<dbReference type="InterPro" id="IPR036267">
    <property type="entry name" value="RuvA_C_sf"/>
</dbReference>
<dbReference type="SUPFAM" id="SSF50249">
    <property type="entry name" value="Nucleic acid-binding proteins"/>
    <property type="match status" value="1"/>
</dbReference>
<dbReference type="Proteomes" id="UP000092884">
    <property type="component" value="Chromosome"/>
</dbReference>
<evidence type="ECO:0000256" key="5">
    <source>
        <dbReference type="ARBA" id="ARBA00023204"/>
    </source>
</evidence>
<sequence>MIVGLRGRIEQIEGGMVELEVGGVFYGVCVSLLVGLELQRNQEVRFLISEIIREDAHLLFGFLHKNEQNIFERLIKISGVGPKVAMAILSTYSAQEFAQVIEGKNLTALQKVPGIGARGASKIMVDLAGFFEMDTKKNTPEQSEAVLALESLGFKKTDIQNVLKKIKATNTADIIKEALQYFR</sequence>
<evidence type="ECO:0000256" key="2">
    <source>
        <dbReference type="ARBA" id="ARBA00022763"/>
    </source>
</evidence>
<keyword evidence="8" id="KW-0547">Nucleotide-binding</keyword>
<evidence type="ECO:0000256" key="6">
    <source>
        <dbReference type="HAMAP-Rule" id="MF_00031"/>
    </source>
</evidence>
<keyword evidence="9" id="KW-1185">Reference proteome</keyword>
<evidence type="ECO:0000256" key="4">
    <source>
        <dbReference type="ARBA" id="ARBA00023172"/>
    </source>
</evidence>
<comment type="similarity">
    <text evidence="6">Belongs to the RuvA family.</text>
</comment>
<keyword evidence="3 6" id="KW-0238">DNA-binding</keyword>
<dbReference type="EMBL" id="CP016503">
    <property type="protein sequence ID" value="ANV98087.1"/>
    <property type="molecule type" value="Genomic_DNA"/>
</dbReference>
<dbReference type="GO" id="GO:0005737">
    <property type="term" value="C:cytoplasm"/>
    <property type="evidence" value="ECO:0007669"/>
    <property type="project" value="UniProtKB-SubCell"/>
</dbReference>
<dbReference type="GO" id="GO:0005524">
    <property type="term" value="F:ATP binding"/>
    <property type="evidence" value="ECO:0007669"/>
    <property type="project" value="InterPro"/>
</dbReference>
<evidence type="ECO:0000256" key="3">
    <source>
        <dbReference type="ARBA" id="ARBA00023125"/>
    </source>
</evidence>
<dbReference type="InterPro" id="IPR000085">
    <property type="entry name" value="RuvA"/>
</dbReference>
<reference evidence="9" key="1">
    <citation type="submission" date="2016-07" db="EMBL/GenBank/DDBJ databases">
        <authorList>
            <person name="Florea S."/>
            <person name="Webb J.S."/>
            <person name="Jaromczyk J."/>
            <person name="Schardl C.L."/>
        </authorList>
    </citation>
    <scope>NUCLEOTIDE SEQUENCE [LARGE SCALE GENOMIC DNA]</scope>
    <source>
        <strain evidence="9">MIT 01-6242</strain>
    </source>
</reference>
<dbReference type="Gene3D" id="1.10.8.10">
    <property type="entry name" value="DNA helicase RuvA subunit, C-terminal domain"/>
    <property type="match status" value="1"/>
</dbReference>
<dbReference type="Pfam" id="PF07499">
    <property type="entry name" value="RuvA_C"/>
    <property type="match status" value="1"/>
</dbReference>
<dbReference type="NCBIfam" id="TIGR00084">
    <property type="entry name" value="ruvA"/>
    <property type="match status" value="1"/>
</dbReference>
<evidence type="ECO:0000313" key="8">
    <source>
        <dbReference type="EMBL" id="ANV98087.1"/>
    </source>
</evidence>
<dbReference type="InterPro" id="IPR011114">
    <property type="entry name" value="RuvA_C"/>
</dbReference>
<dbReference type="Pfam" id="PF01330">
    <property type="entry name" value="RuvA_N"/>
    <property type="match status" value="1"/>
</dbReference>
<dbReference type="GO" id="GO:0048476">
    <property type="term" value="C:Holliday junction resolvase complex"/>
    <property type="evidence" value="ECO:0007669"/>
    <property type="project" value="UniProtKB-UniRule"/>
</dbReference>
<proteinExistence type="inferred from homology"/>
<comment type="function">
    <text evidence="6">The RuvA-RuvB-RuvC complex processes Holliday junction (HJ) DNA during genetic recombination and DNA repair, while the RuvA-RuvB complex plays an important role in the rescue of blocked DNA replication forks via replication fork reversal (RFR). RuvA specifically binds to HJ cruciform DNA, conferring on it an open structure. The RuvB hexamer acts as an ATP-dependent pump, pulling dsDNA into and through the RuvAB complex. HJ branch migration allows RuvC to scan DNA until it finds its consensus sequence, where it cleaves and resolves the cruciform DNA.</text>
</comment>
<keyword evidence="4 6" id="KW-0233">DNA recombination</keyword>
<keyword evidence="2 6" id="KW-0227">DNA damage</keyword>
<protein>
    <recommendedName>
        <fullName evidence="6">Holliday junction branch migration complex subunit RuvA</fullName>
    </recommendedName>
</protein>
<dbReference type="Gene3D" id="2.40.50.140">
    <property type="entry name" value="Nucleic acid-binding proteins"/>
    <property type="match status" value="1"/>
</dbReference>
<dbReference type="KEGG" id="het:BBW65_04405"/>
<comment type="subunit">
    <text evidence="6">Homotetramer. Forms an RuvA(8)-RuvB(12)-Holliday junction (HJ) complex. HJ DNA is sandwiched between 2 RuvA tetramers; dsDNA enters through RuvA and exits via RuvB. An RuvB hexamer assembles on each DNA strand where it exits the tetramer. Each RuvB hexamer is contacted by two RuvA subunits (via domain III) on 2 adjacent RuvB subunits; this complex drives branch migration. In the full resolvosome a probable DNA-RuvA(4)-RuvB(12)-RuvC(2) complex forms which resolves the HJ.</text>
</comment>
<comment type="domain">
    <text evidence="6">Has three domains with a flexible linker between the domains II and III and assumes an 'L' shape. Domain III is highly mobile and contacts RuvB.</text>
</comment>
<comment type="caution">
    <text evidence="6">Lacks conserved residue(s) required for the propagation of feature annotation.</text>
</comment>
<keyword evidence="5 6" id="KW-0234">DNA repair</keyword>
<evidence type="ECO:0000259" key="7">
    <source>
        <dbReference type="SMART" id="SM00278"/>
    </source>
</evidence>
<dbReference type="STRING" id="222136.BBW65_04405"/>
<feature type="region of interest" description="Domain III" evidence="6">
    <location>
        <begin position="143"/>
        <end position="183"/>
    </location>
</feature>
<dbReference type="GO" id="GO:0000400">
    <property type="term" value="F:four-way junction DNA binding"/>
    <property type="evidence" value="ECO:0007669"/>
    <property type="project" value="UniProtKB-UniRule"/>
</dbReference>
<dbReference type="InterPro" id="IPR013849">
    <property type="entry name" value="DNA_helicase_Holl-junc_RuvA_I"/>
</dbReference>
<accession>A0A1B1U5L5</accession>
<dbReference type="GO" id="GO:0006310">
    <property type="term" value="P:DNA recombination"/>
    <property type="evidence" value="ECO:0007669"/>
    <property type="project" value="UniProtKB-UniRule"/>
</dbReference>
<dbReference type="OrthoDB" id="5293449at2"/>
<dbReference type="SMART" id="SM00278">
    <property type="entry name" value="HhH1"/>
    <property type="match status" value="2"/>
</dbReference>
<comment type="subcellular location">
    <subcellularLocation>
        <location evidence="6">Cytoplasm</location>
    </subcellularLocation>
</comment>
<dbReference type="GO" id="GO:0009379">
    <property type="term" value="C:Holliday junction helicase complex"/>
    <property type="evidence" value="ECO:0007669"/>
    <property type="project" value="InterPro"/>
</dbReference>
<keyword evidence="1 6" id="KW-0963">Cytoplasm</keyword>
<dbReference type="Gene3D" id="1.10.150.20">
    <property type="entry name" value="5' to 3' exonuclease, C-terminal subdomain"/>
    <property type="match status" value="1"/>
</dbReference>
<dbReference type="InterPro" id="IPR003583">
    <property type="entry name" value="Hlx-hairpin-Hlx_DNA-bd_motif"/>
</dbReference>
<dbReference type="SUPFAM" id="SSF47781">
    <property type="entry name" value="RuvA domain 2-like"/>
    <property type="match status" value="1"/>
</dbReference>
<feature type="domain" description="Helix-hairpin-helix DNA-binding motif class 1" evidence="7">
    <location>
        <begin position="107"/>
        <end position="126"/>
    </location>
</feature>
<name>A0A1B1U5L5_9HELI</name>
<keyword evidence="8" id="KW-0378">Hydrolase</keyword>
<keyword evidence="8" id="KW-0347">Helicase</keyword>
<dbReference type="InterPro" id="IPR010994">
    <property type="entry name" value="RuvA_2-like"/>
</dbReference>
<evidence type="ECO:0000256" key="1">
    <source>
        <dbReference type="ARBA" id="ARBA00022490"/>
    </source>
</evidence>
<dbReference type="CDD" id="cd14332">
    <property type="entry name" value="UBA_RuvA_C"/>
    <property type="match status" value="1"/>
</dbReference>
<dbReference type="AlphaFoldDB" id="A0A1B1U5L5"/>
<dbReference type="InterPro" id="IPR012340">
    <property type="entry name" value="NA-bd_OB-fold"/>
</dbReference>
<dbReference type="HAMAP" id="MF_00031">
    <property type="entry name" value="DNA_HJ_migration_RuvA"/>
    <property type="match status" value="1"/>
</dbReference>
<evidence type="ECO:0000313" key="9">
    <source>
        <dbReference type="Proteomes" id="UP000092884"/>
    </source>
</evidence>
<dbReference type="GO" id="GO:0006281">
    <property type="term" value="P:DNA repair"/>
    <property type="evidence" value="ECO:0007669"/>
    <property type="project" value="UniProtKB-UniRule"/>
</dbReference>
<dbReference type="Pfam" id="PF14520">
    <property type="entry name" value="HHH_5"/>
    <property type="match status" value="1"/>
</dbReference>
<dbReference type="SUPFAM" id="SSF46929">
    <property type="entry name" value="DNA helicase RuvA subunit, C-terminal domain"/>
    <property type="match status" value="1"/>
</dbReference>